<dbReference type="InterPro" id="IPR011990">
    <property type="entry name" value="TPR-like_helical_dom_sf"/>
</dbReference>
<dbReference type="PANTHER" id="PTHR21529:SF4">
    <property type="entry name" value="TPR AND ANKYRIN REPEAT-CONTAINING PROTEIN 1"/>
    <property type="match status" value="1"/>
</dbReference>
<protein>
    <submittedName>
        <fullName evidence="1">Uncharacterized protein</fullName>
    </submittedName>
</protein>
<dbReference type="Gene3D" id="1.25.40.470">
    <property type="match status" value="1"/>
</dbReference>
<sequence length="364" mass="41072">VSELHKRLSTGKTISASQWREMGYQMIDDRKYSKALRCFEDAEDPSGIALANAYITEQNGLSYRALGSFEMANRNFIKASEFFLNARSIAKAVQCRKEGGDPKGAVKILADNGAYEDAAWLSADIGSFLETSEIYTKLNKHERALAGYARGKQFKRMFNYLRKFEAEIEVCCRKQYVLFGYLKEFGESDATPGEPEKRVINLFGSLAEQQMVLSRLGMMSKLFETLRTNRKYMEAYEVGVSYGLAADSVRLLSENLLFKSLNRKQEAQLETVCGFLQAEYIATNPWPRTRGGGGIHKVLRAATGRGSSQINSFVKVWEDINRALDMSARHRTRIDRGKISDMQIASYVDILVCCSMRSSCDAHF</sequence>
<organism evidence="1 2">
    <name type="scientific">Tuber borchii</name>
    <name type="common">White truffle</name>
    <dbReference type="NCBI Taxonomy" id="42251"/>
    <lineage>
        <taxon>Eukaryota</taxon>
        <taxon>Fungi</taxon>
        <taxon>Dikarya</taxon>
        <taxon>Ascomycota</taxon>
        <taxon>Pezizomycotina</taxon>
        <taxon>Pezizomycetes</taxon>
        <taxon>Pezizales</taxon>
        <taxon>Tuberaceae</taxon>
        <taxon>Tuber</taxon>
    </lineage>
</organism>
<dbReference type="OrthoDB" id="5986190at2759"/>
<name>A0A2T6ZNA6_TUBBO</name>
<dbReference type="PANTHER" id="PTHR21529">
    <property type="entry name" value="MAMMARY TURMOR VIRUS RECEPTOR HOMOLOG 1, 2 MTVR1, 2"/>
    <property type="match status" value="1"/>
</dbReference>
<evidence type="ECO:0000313" key="1">
    <source>
        <dbReference type="EMBL" id="PUU76967.1"/>
    </source>
</evidence>
<proteinExistence type="predicted"/>
<reference evidence="1 2" key="1">
    <citation type="submission" date="2017-04" db="EMBL/GenBank/DDBJ databases">
        <title>Draft genome sequence of Tuber borchii Vittad., a whitish edible truffle.</title>
        <authorList>
            <consortium name="DOE Joint Genome Institute"/>
            <person name="Murat C."/>
            <person name="Kuo A."/>
            <person name="Barry K.W."/>
            <person name="Clum A."/>
            <person name="Dockter R.B."/>
            <person name="Fauchery L."/>
            <person name="Iotti M."/>
            <person name="Kohler A."/>
            <person name="Labutti K."/>
            <person name="Lindquist E.A."/>
            <person name="Lipzen A."/>
            <person name="Ohm R.A."/>
            <person name="Wang M."/>
            <person name="Grigoriev I.V."/>
            <person name="Zambonelli A."/>
            <person name="Martin F.M."/>
        </authorList>
    </citation>
    <scope>NUCLEOTIDE SEQUENCE [LARGE SCALE GENOMIC DNA]</scope>
    <source>
        <strain evidence="1 2">Tbo3840</strain>
    </source>
</reference>
<dbReference type="InterPro" id="IPR039904">
    <property type="entry name" value="TRANK1"/>
</dbReference>
<dbReference type="Proteomes" id="UP000244722">
    <property type="component" value="Unassembled WGS sequence"/>
</dbReference>
<feature type="non-terminal residue" evidence="1">
    <location>
        <position position="1"/>
    </location>
</feature>
<dbReference type="EMBL" id="NESQ01000168">
    <property type="protein sequence ID" value="PUU76967.1"/>
    <property type="molecule type" value="Genomic_DNA"/>
</dbReference>
<keyword evidence="2" id="KW-1185">Reference proteome</keyword>
<comment type="caution">
    <text evidence="1">The sequence shown here is derived from an EMBL/GenBank/DDBJ whole genome shotgun (WGS) entry which is preliminary data.</text>
</comment>
<dbReference type="SUPFAM" id="SSF48452">
    <property type="entry name" value="TPR-like"/>
    <property type="match status" value="1"/>
</dbReference>
<accession>A0A2T6ZNA6</accession>
<gene>
    <name evidence="1" type="ORF">B9Z19DRAFT_988567</name>
</gene>
<dbReference type="STRING" id="42251.A0A2T6ZNA6"/>
<evidence type="ECO:0000313" key="2">
    <source>
        <dbReference type="Proteomes" id="UP000244722"/>
    </source>
</evidence>
<dbReference type="AlphaFoldDB" id="A0A2T6ZNA6"/>